<organism evidence="2 3">
    <name type="scientific">Colletotrichum scovillei</name>
    <dbReference type="NCBI Taxonomy" id="1209932"/>
    <lineage>
        <taxon>Eukaryota</taxon>
        <taxon>Fungi</taxon>
        <taxon>Dikarya</taxon>
        <taxon>Ascomycota</taxon>
        <taxon>Pezizomycotina</taxon>
        <taxon>Sordariomycetes</taxon>
        <taxon>Hypocreomycetidae</taxon>
        <taxon>Glomerellales</taxon>
        <taxon>Glomerellaceae</taxon>
        <taxon>Colletotrichum</taxon>
        <taxon>Colletotrichum acutatum species complex</taxon>
    </lineage>
</organism>
<evidence type="ECO:0000313" key="2">
    <source>
        <dbReference type="EMBL" id="KAG7055667.1"/>
    </source>
</evidence>
<keyword evidence="3" id="KW-1185">Reference proteome</keyword>
<dbReference type="AlphaFoldDB" id="A0A9P7RDK1"/>
<reference evidence="2" key="1">
    <citation type="submission" date="2021-05" db="EMBL/GenBank/DDBJ databases">
        <title>Comparative genomics of three Colletotrichum scovillei strains and genetic complementation revealed genes involved fungal growth and virulence on chili pepper.</title>
        <authorList>
            <person name="Hsieh D.-K."/>
            <person name="Chuang S.-C."/>
            <person name="Chen C.-Y."/>
            <person name="Chao Y.-T."/>
            <person name="Lu M.-Y.J."/>
            <person name="Lee M.-H."/>
            <person name="Shih M.-C."/>
        </authorList>
    </citation>
    <scope>NUCLEOTIDE SEQUENCE</scope>
    <source>
        <strain evidence="2">Coll-153</strain>
    </source>
</reference>
<evidence type="ECO:0000256" key="1">
    <source>
        <dbReference type="SAM" id="MobiDB-lite"/>
    </source>
</evidence>
<dbReference type="EMBL" id="JAESDN010000002">
    <property type="protein sequence ID" value="KAG7055667.1"/>
    <property type="molecule type" value="Genomic_DNA"/>
</dbReference>
<dbReference type="Proteomes" id="UP000699042">
    <property type="component" value="Unassembled WGS sequence"/>
</dbReference>
<evidence type="ECO:0000313" key="3">
    <source>
        <dbReference type="Proteomes" id="UP000699042"/>
    </source>
</evidence>
<comment type="caution">
    <text evidence="2">The sequence shown here is derived from an EMBL/GenBank/DDBJ whole genome shotgun (WGS) entry which is preliminary data.</text>
</comment>
<feature type="region of interest" description="Disordered" evidence="1">
    <location>
        <begin position="34"/>
        <end position="57"/>
    </location>
</feature>
<name>A0A9P7RDK1_9PEZI</name>
<accession>A0A9P7RDK1</accession>
<sequence length="128" mass="14281">MRRTTSRQAPHIEMYALCTSMEWVHSPLDSSLDLASTQSHGHPVEVETTHTSPPMDMNDGTLLQQHYPMLRNVRTMSTRHNKHMHSAHNLSFNICSSTVVDSPCRVGADGVFRSPHLTSPSIIHPGLT</sequence>
<gene>
    <name evidence="2" type="ORF">JMJ77_008120</name>
</gene>
<proteinExistence type="predicted"/>
<protein>
    <submittedName>
        <fullName evidence="2">Uncharacterized protein</fullName>
    </submittedName>
</protein>